<dbReference type="EMBL" id="PYOZ01000004">
    <property type="protein sequence ID" value="PSX45199.1"/>
    <property type="molecule type" value="Genomic_DNA"/>
</dbReference>
<dbReference type="GeneID" id="29944516"/>
<keyword evidence="6" id="KW-1185">Reference proteome</keyword>
<dbReference type="PANTHER" id="PTHR37297:SF1">
    <property type="entry name" value="PROTEIN NRDI"/>
    <property type="match status" value="1"/>
</dbReference>
<dbReference type="SUPFAM" id="SSF52218">
    <property type="entry name" value="Flavoproteins"/>
    <property type="match status" value="1"/>
</dbReference>
<dbReference type="PANTHER" id="PTHR37297">
    <property type="entry name" value="PROTEIN NRDI"/>
    <property type="match status" value="1"/>
</dbReference>
<dbReference type="InterPro" id="IPR020852">
    <property type="entry name" value="RNR_Ib_NrdI_bac"/>
</dbReference>
<dbReference type="Gene3D" id="3.40.50.360">
    <property type="match status" value="1"/>
</dbReference>
<evidence type="ECO:0000256" key="1">
    <source>
        <dbReference type="ARBA" id="ARBA00003999"/>
    </source>
</evidence>
<dbReference type="STRING" id="318456.GCA_001455895_02023"/>
<dbReference type="NCBIfam" id="TIGR00333">
    <property type="entry name" value="nrdI"/>
    <property type="match status" value="1"/>
</dbReference>
<proteinExistence type="inferred from homology"/>
<protein>
    <recommendedName>
        <fullName evidence="3">Protein NrdI</fullName>
    </recommendedName>
</protein>
<dbReference type="EMBL" id="PYNF01000005">
    <property type="protein sequence ID" value="PSU99568.1"/>
    <property type="molecule type" value="Genomic_DNA"/>
</dbReference>
<dbReference type="Proteomes" id="UP000241426">
    <property type="component" value="Unassembled WGS sequence"/>
</dbReference>
<dbReference type="Pfam" id="PF07972">
    <property type="entry name" value="Flavodoxin_NdrI"/>
    <property type="match status" value="1"/>
</dbReference>
<evidence type="ECO:0000256" key="2">
    <source>
        <dbReference type="ARBA" id="ARBA00009942"/>
    </source>
</evidence>
<dbReference type="InterPro" id="IPR004465">
    <property type="entry name" value="RNR_NrdI"/>
</dbReference>
<gene>
    <name evidence="3" type="primary">nrdI</name>
    <name evidence="5" type="ORF">C0W53_08150</name>
    <name evidence="4" type="ORF">C9J27_07965</name>
</gene>
<dbReference type="GO" id="GO:0010181">
    <property type="term" value="F:FMN binding"/>
    <property type="evidence" value="ECO:0007669"/>
    <property type="project" value="InterPro"/>
</dbReference>
<evidence type="ECO:0000313" key="4">
    <source>
        <dbReference type="EMBL" id="PSU99568.1"/>
    </source>
</evidence>
<dbReference type="RefSeq" id="WP_036794588.1">
    <property type="nucleotide sequence ID" value="NZ_JAUZMV010000001.1"/>
</dbReference>
<comment type="caution">
    <text evidence="4">The sequence shown here is derived from an EMBL/GenBank/DDBJ whole genome shotgun (WGS) entry which is preliminary data.</text>
</comment>
<dbReference type="HAMAP" id="MF_00128">
    <property type="entry name" value="NrdI"/>
    <property type="match status" value="1"/>
</dbReference>
<comment type="similarity">
    <text evidence="2 3">Belongs to the NrdI family.</text>
</comment>
<organism evidence="4 7">
    <name type="scientific">Photobacterium kishitanii</name>
    <dbReference type="NCBI Taxonomy" id="318456"/>
    <lineage>
        <taxon>Bacteria</taxon>
        <taxon>Pseudomonadati</taxon>
        <taxon>Pseudomonadota</taxon>
        <taxon>Gammaproteobacteria</taxon>
        <taxon>Vibrionales</taxon>
        <taxon>Vibrionaceae</taxon>
        <taxon>Photobacterium</taxon>
    </lineage>
</organism>
<comment type="function">
    <text evidence="1 3">Probably involved in ribonucleotide reductase function.</text>
</comment>
<name>A0A2T3KJB0_9GAMM</name>
<accession>A0A2T3KJB0</accession>
<evidence type="ECO:0000313" key="5">
    <source>
        <dbReference type="EMBL" id="PSX45199.1"/>
    </source>
</evidence>
<dbReference type="InterPro" id="IPR029039">
    <property type="entry name" value="Flavoprotein-like_sf"/>
</dbReference>
<dbReference type="Proteomes" id="UP000240728">
    <property type="component" value="Unassembled WGS sequence"/>
</dbReference>
<dbReference type="OrthoDB" id="350535at2"/>
<dbReference type="AlphaFoldDB" id="A0A2T3KJB0"/>
<sequence>MCKLIYFSSQSGNTQRFIEKLNLNAIRLPINADTMPPTSEEPFVLICPTYADGYGRNAVPKSVIRFLNNPKNRSLLKGIIAPGNRNFGSLFAQAGDVIAQKCQVPVLYRFELAGTEQDVLRVREGLKRFWLTL</sequence>
<evidence type="ECO:0000313" key="7">
    <source>
        <dbReference type="Proteomes" id="UP000241426"/>
    </source>
</evidence>
<evidence type="ECO:0000256" key="3">
    <source>
        <dbReference type="HAMAP-Rule" id="MF_00128"/>
    </source>
</evidence>
<accession>A0A0B7JCU3</accession>
<dbReference type="PIRSF" id="PIRSF005087">
    <property type="entry name" value="NrdI"/>
    <property type="match status" value="1"/>
</dbReference>
<reference evidence="6 7" key="1">
    <citation type="submission" date="2018-01" db="EMBL/GenBank/DDBJ databases">
        <title>Whole genome sequencing of Histamine producing bacteria.</title>
        <authorList>
            <person name="Butler K."/>
        </authorList>
    </citation>
    <scope>NUCLEOTIDE SEQUENCE [LARGE SCALE GENOMIC DNA]</scope>
    <source>
        <strain evidence="5 6">A1-4</strain>
        <strain evidence="4 7">FS-7.2</strain>
    </source>
</reference>
<evidence type="ECO:0000313" key="6">
    <source>
        <dbReference type="Proteomes" id="UP000240728"/>
    </source>
</evidence>